<dbReference type="EMBL" id="JAULSR010000005">
    <property type="protein sequence ID" value="KAK0618611.1"/>
    <property type="molecule type" value="Genomic_DNA"/>
</dbReference>
<organism evidence="2 3">
    <name type="scientific">Bombardia bombarda</name>
    <dbReference type="NCBI Taxonomy" id="252184"/>
    <lineage>
        <taxon>Eukaryota</taxon>
        <taxon>Fungi</taxon>
        <taxon>Dikarya</taxon>
        <taxon>Ascomycota</taxon>
        <taxon>Pezizomycotina</taxon>
        <taxon>Sordariomycetes</taxon>
        <taxon>Sordariomycetidae</taxon>
        <taxon>Sordariales</taxon>
        <taxon>Lasiosphaeriaceae</taxon>
        <taxon>Bombardia</taxon>
    </lineage>
</organism>
<gene>
    <name evidence="2" type="ORF">B0T17DRAFT_592332</name>
</gene>
<accession>A0AA39WND4</accession>
<sequence>MLPEEQLSVVETPTSPSSGLTLSRFEFETDKGNEGTKILMVEWDTSVGGVVAGQIRHGGTGLGEGEGERNSSTSSSTSSTSSSTDWEVSWEGKATVLPIRDADPDTSSTSGGNNTNTRRVYFLLPPGTPIPALVSIAHKGGGGGSGGGKKDAGRQQQQQQQPNGTVLRTKPMPAIFPAELLAGGELEAGRRGVLHTIWAKKRLAELQAEIAAEMKANGESVGLEMAMQERQWIVDHFGLIAPGEDDDYDGVPRPTRLRILQKAPASPTSSPRSPLGGRLGEKLRGLKLATSPLELAAAAAATQVAKTVQPRTQKTTATFAAGLSSDSSDVAISSFSSFGGRLLPKDSSDIGGNVASLDAIVGSGLPLMGRGDKGDDATTEDELFALPMSPRSPEMKRSPFSLL</sequence>
<feature type="compositionally biased region" description="Low complexity" evidence="1">
    <location>
        <begin position="106"/>
        <end position="117"/>
    </location>
</feature>
<comment type="caution">
    <text evidence="2">The sequence shown here is derived from an EMBL/GenBank/DDBJ whole genome shotgun (WGS) entry which is preliminary data.</text>
</comment>
<protein>
    <submittedName>
        <fullName evidence="2">Uncharacterized protein</fullName>
    </submittedName>
</protein>
<name>A0AA39WND4_9PEZI</name>
<evidence type="ECO:0000313" key="3">
    <source>
        <dbReference type="Proteomes" id="UP001174934"/>
    </source>
</evidence>
<keyword evidence="3" id="KW-1185">Reference proteome</keyword>
<dbReference type="AlphaFoldDB" id="A0AA39WND4"/>
<proteinExistence type="predicted"/>
<feature type="region of interest" description="Disordered" evidence="1">
    <location>
        <begin position="365"/>
        <end position="403"/>
    </location>
</feature>
<dbReference type="Proteomes" id="UP001174934">
    <property type="component" value="Unassembled WGS sequence"/>
</dbReference>
<evidence type="ECO:0000313" key="2">
    <source>
        <dbReference type="EMBL" id="KAK0618611.1"/>
    </source>
</evidence>
<evidence type="ECO:0000256" key="1">
    <source>
        <dbReference type="SAM" id="MobiDB-lite"/>
    </source>
</evidence>
<feature type="compositionally biased region" description="Low complexity" evidence="1">
    <location>
        <begin position="71"/>
        <end position="84"/>
    </location>
</feature>
<feature type="region of interest" description="Disordered" evidence="1">
    <location>
        <begin position="1"/>
        <end position="21"/>
    </location>
</feature>
<reference evidence="2" key="1">
    <citation type="submission" date="2023-06" db="EMBL/GenBank/DDBJ databases">
        <title>Genome-scale phylogeny and comparative genomics of the fungal order Sordariales.</title>
        <authorList>
            <consortium name="Lawrence Berkeley National Laboratory"/>
            <person name="Hensen N."/>
            <person name="Bonometti L."/>
            <person name="Westerberg I."/>
            <person name="Brannstrom I.O."/>
            <person name="Guillou S."/>
            <person name="Cros-Aarteil S."/>
            <person name="Calhoun S."/>
            <person name="Haridas S."/>
            <person name="Kuo A."/>
            <person name="Mondo S."/>
            <person name="Pangilinan J."/>
            <person name="Riley R."/>
            <person name="LaButti K."/>
            <person name="Andreopoulos B."/>
            <person name="Lipzen A."/>
            <person name="Chen C."/>
            <person name="Yanf M."/>
            <person name="Daum C."/>
            <person name="Ng V."/>
            <person name="Clum A."/>
            <person name="Steindorff A."/>
            <person name="Ohm R."/>
            <person name="Martin F."/>
            <person name="Silar P."/>
            <person name="Natvig D."/>
            <person name="Lalanne C."/>
            <person name="Gautier V."/>
            <person name="Ament-velasquez S.L."/>
            <person name="Kruys A."/>
            <person name="Hutchinson M.I."/>
            <person name="Powell A.J."/>
            <person name="Barry K."/>
            <person name="Miller A.N."/>
            <person name="Grigoriev I.V."/>
            <person name="Debuchy R."/>
            <person name="Gladieux P."/>
            <person name="Thoren M.H."/>
            <person name="Johannesson H."/>
        </authorList>
    </citation>
    <scope>NUCLEOTIDE SEQUENCE</scope>
    <source>
        <strain evidence="2">SMH3391-2</strain>
    </source>
</reference>
<feature type="compositionally biased region" description="Low complexity" evidence="1">
    <location>
        <begin position="12"/>
        <end position="21"/>
    </location>
</feature>
<feature type="region of interest" description="Disordered" evidence="1">
    <location>
        <begin position="54"/>
        <end position="169"/>
    </location>
</feature>